<feature type="domain" description="Trimeric autotransporter adhesin YadA-like stalk" evidence="14">
    <location>
        <begin position="435"/>
        <end position="474"/>
    </location>
</feature>
<dbReference type="InterPro" id="IPR008640">
    <property type="entry name" value="Adhesin_Head_dom"/>
</dbReference>
<dbReference type="Pfam" id="PF13018">
    <property type="entry name" value="ESPR"/>
    <property type="match status" value="1"/>
</dbReference>
<dbReference type="Gene3D" id="6.10.250.2040">
    <property type="match status" value="2"/>
</dbReference>
<dbReference type="Pfam" id="PF03895">
    <property type="entry name" value="YadA_anchor"/>
    <property type="match status" value="1"/>
</dbReference>
<evidence type="ECO:0008006" key="18">
    <source>
        <dbReference type="Google" id="ProtNLM"/>
    </source>
</evidence>
<evidence type="ECO:0000256" key="7">
    <source>
        <dbReference type="ARBA" id="ARBA00022729"/>
    </source>
</evidence>
<dbReference type="SUPFAM" id="SSF101967">
    <property type="entry name" value="Adhesin YadA, collagen-binding domain"/>
    <property type="match status" value="7"/>
</dbReference>
<proteinExistence type="inferred from homology"/>
<keyword evidence="9" id="KW-0472">Membrane</keyword>
<keyword evidence="10" id="KW-0998">Cell outer membrane</keyword>
<dbReference type="InterPro" id="IPR011049">
    <property type="entry name" value="Serralysin-like_metalloprot_C"/>
</dbReference>
<dbReference type="Gene3D" id="4.10.80.270">
    <property type="match status" value="1"/>
</dbReference>
<dbReference type="RefSeq" id="WP_128323733.1">
    <property type="nucleotide sequence ID" value="NZ_QJRG01000042.1"/>
</dbReference>
<keyword evidence="4" id="KW-0813">Transport</keyword>
<organism evidence="16 17">
    <name type="scientific">Pseudomonas alkylphenolica</name>
    <dbReference type="NCBI Taxonomy" id="237609"/>
    <lineage>
        <taxon>Bacteria</taxon>
        <taxon>Pseudomonadati</taxon>
        <taxon>Pseudomonadota</taxon>
        <taxon>Gammaproteobacteria</taxon>
        <taxon>Pseudomonadales</taxon>
        <taxon>Pseudomonadaceae</taxon>
        <taxon>Pseudomonas</taxon>
    </lineage>
</organism>
<evidence type="ECO:0000256" key="1">
    <source>
        <dbReference type="ARBA" id="ARBA00004241"/>
    </source>
</evidence>
<feature type="region of interest" description="Disordered" evidence="11">
    <location>
        <begin position="1019"/>
        <end position="1048"/>
    </location>
</feature>
<feature type="domain" description="Trimeric autotransporter adhesin YadA-like stalk" evidence="14">
    <location>
        <begin position="1114"/>
        <end position="1153"/>
    </location>
</feature>
<dbReference type="AlphaFoldDB" id="A0A443ZTU5"/>
<evidence type="ECO:0000313" key="17">
    <source>
        <dbReference type="Proteomes" id="UP000288983"/>
    </source>
</evidence>
<protein>
    <recommendedName>
        <fullName evidence="18">Adhesin</fullName>
    </recommendedName>
</protein>
<dbReference type="InterPro" id="IPR045584">
    <property type="entry name" value="Pilin-like"/>
</dbReference>
<feature type="domain" description="Trimeric autotransporter adhesin YadA-like head" evidence="13">
    <location>
        <begin position="704"/>
        <end position="730"/>
    </location>
</feature>
<dbReference type="Gene3D" id="1.20.5.170">
    <property type="match status" value="4"/>
</dbReference>
<feature type="domain" description="Trimeric autotransporter adhesin YadA-like head" evidence="13">
    <location>
        <begin position="879"/>
        <end position="902"/>
    </location>
</feature>
<evidence type="ECO:0000256" key="9">
    <source>
        <dbReference type="ARBA" id="ARBA00023136"/>
    </source>
</evidence>
<evidence type="ECO:0000256" key="11">
    <source>
        <dbReference type="SAM" id="MobiDB-lite"/>
    </source>
</evidence>
<keyword evidence="6" id="KW-0812">Transmembrane</keyword>
<feature type="domain" description="Trimeric autotransporter adhesin YadA-like stalk" evidence="14">
    <location>
        <begin position="620"/>
        <end position="656"/>
    </location>
</feature>
<keyword evidence="8" id="KW-0653">Protein transport</keyword>
<evidence type="ECO:0000256" key="10">
    <source>
        <dbReference type="ARBA" id="ARBA00023237"/>
    </source>
</evidence>
<accession>A0A443ZTU5</accession>
<evidence type="ECO:0000256" key="8">
    <source>
        <dbReference type="ARBA" id="ARBA00022927"/>
    </source>
</evidence>
<evidence type="ECO:0000259" key="13">
    <source>
        <dbReference type="Pfam" id="PF05658"/>
    </source>
</evidence>
<dbReference type="InterPro" id="IPR008635">
    <property type="entry name" value="Coiled_stalk_dom"/>
</dbReference>
<keyword evidence="7" id="KW-0732">Signal</keyword>
<comment type="caution">
    <text evidence="16">The sequence shown here is derived from an EMBL/GenBank/DDBJ whole genome shotgun (WGS) entry which is preliminary data.</text>
</comment>
<evidence type="ECO:0000313" key="16">
    <source>
        <dbReference type="EMBL" id="RWU23065.1"/>
    </source>
</evidence>
<feature type="domain" description="Trimeric autotransporter adhesin YadA-like stalk" evidence="14">
    <location>
        <begin position="816"/>
        <end position="848"/>
    </location>
</feature>
<dbReference type="OrthoDB" id="7033195at2"/>
<dbReference type="Gene3D" id="2.150.10.10">
    <property type="entry name" value="Serralysin-like metalloprotease, C-terminal"/>
    <property type="match status" value="3"/>
</dbReference>
<evidence type="ECO:0000256" key="6">
    <source>
        <dbReference type="ARBA" id="ARBA00022692"/>
    </source>
</evidence>
<feature type="compositionally biased region" description="Polar residues" evidence="11">
    <location>
        <begin position="1019"/>
        <end position="1037"/>
    </location>
</feature>
<feature type="domain" description="Trimeric autotransporter adhesin YadA-like C-terminal membrane anchor" evidence="12">
    <location>
        <begin position="1180"/>
        <end position="1240"/>
    </location>
</feature>
<dbReference type="GO" id="GO:0015031">
    <property type="term" value="P:protein transport"/>
    <property type="evidence" value="ECO:0007669"/>
    <property type="project" value="UniProtKB-KW"/>
</dbReference>
<dbReference type="Gene3D" id="2.20.70.140">
    <property type="match status" value="1"/>
</dbReference>
<dbReference type="Proteomes" id="UP000288983">
    <property type="component" value="Unassembled WGS sequence"/>
</dbReference>
<reference evidence="16 17" key="1">
    <citation type="submission" date="2018-06" db="EMBL/GenBank/DDBJ databases">
        <title>Bacteria isolated from soil of Wuhan.</title>
        <authorList>
            <person name="Wei X."/>
            <person name="Chunhua H."/>
        </authorList>
    </citation>
    <scope>NUCLEOTIDE SEQUENCE [LARGE SCALE GENOMIC DNA]</scope>
    <source>
        <strain evidence="17">xwS2</strain>
    </source>
</reference>
<feature type="domain" description="Trimeric autotransporter adhesin YadA-like stalk" evidence="14">
    <location>
        <begin position="957"/>
        <end position="996"/>
    </location>
</feature>
<evidence type="ECO:0000256" key="5">
    <source>
        <dbReference type="ARBA" id="ARBA00022452"/>
    </source>
</evidence>
<comment type="similarity">
    <text evidence="3">Belongs to the autotransporter-2 (AT-2) (TC 1.B.40) family.</text>
</comment>
<evidence type="ECO:0000256" key="3">
    <source>
        <dbReference type="ARBA" id="ARBA00005848"/>
    </source>
</evidence>
<feature type="domain" description="Trimeric autotransporter adhesin YadA-like stalk" evidence="14">
    <location>
        <begin position="758"/>
        <end position="791"/>
    </location>
</feature>
<dbReference type="EMBL" id="QJRG01000042">
    <property type="protein sequence ID" value="RWU23065.1"/>
    <property type="molecule type" value="Genomic_DNA"/>
</dbReference>
<evidence type="ECO:0000259" key="15">
    <source>
        <dbReference type="Pfam" id="PF13018"/>
    </source>
</evidence>
<feature type="domain" description="Trimeric autotransporter adhesin YadA-like stalk" evidence="14">
    <location>
        <begin position="539"/>
        <end position="583"/>
    </location>
</feature>
<feature type="domain" description="Trimeric autotransporter adhesin YadA-like stalk" evidence="14">
    <location>
        <begin position="357"/>
        <end position="400"/>
    </location>
</feature>
<dbReference type="InterPro" id="IPR024973">
    <property type="entry name" value="ESPR"/>
</dbReference>
<evidence type="ECO:0000256" key="4">
    <source>
        <dbReference type="ARBA" id="ARBA00022448"/>
    </source>
</evidence>
<dbReference type="Pfam" id="PF05658">
    <property type="entry name" value="YadA_head"/>
    <property type="match status" value="4"/>
</dbReference>
<evidence type="ECO:0000256" key="2">
    <source>
        <dbReference type="ARBA" id="ARBA00004442"/>
    </source>
</evidence>
<dbReference type="Gene3D" id="3.30.1300.30">
    <property type="entry name" value="GSPII I/J protein-like"/>
    <property type="match status" value="1"/>
</dbReference>
<dbReference type="Pfam" id="PF05662">
    <property type="entry name" value="YadA_stalk"/>
    <property type="match status" value="9"/>
</dbReference>
<feature type="domain" description="ESPR" evidence="15">
    <location>
        <begin position="1"/>
        <end position="42"/>
    </location>
</feature>
<comment type="subcellular location">
    <subcellularLocation>
        <location evidence="2">Cell outer membrane</location>
    </subcellularLocation>
    <subcellularLocation>
        <location evidence="1">Cell surface</location>
    </subcellularLocation>
</comment>
<evidence type="ECO:0000259" key="12">
    <source>
        <dbReference type="Pfam" id="PF03895"/>
    </source>
</evidence>
<evidence type="ECO:0000259" key="14">
    <source>
        <dbReference type="Pfam" id="PF05662"/>
    </source>
</evidence>
<dbReference type="SUPFAM" id="SSF54523">
    <property type="entry name" value="Pili subunits"/>
    <property type="match status" value="1"/>
</dbReference>
<keyword evidence="5" id="KW-1134">Transmembrane beta strand</keyword>
<feature type="domain" description="Trimeric autotransporter adhesin YadA-like head" evidence="13">
    <location>
        <begin position="158"/>
        <end position="182"/>
    </location>
</feature>
<name>A0A443ZTU5_9PSED</name>
<sequence length="1240" mass="124020">MNRIYRLVWSRAQQCWCVASEYARKAGKGGRALAVLGLCAVSGLNAMDAEAAAGLYVNDSSDSACVFVNDSDVSGDMGWKYDGNNSNCDASDKAGQTGRVLFYGSGTQGSDSLTLGNELYVNGGRIGLNNRIDGSNSLAIGNVATDALGTQLGTRALAQDSVAIGNDALASEQNALALGSKAQAVAQDSVALGAGSVASTAGGVAGYIPGGADAQQANAVNATQSTLGAIAVGDAASGQFRQITGVAAGSQDSDAVNVAQLSSVGNTPMTFVGNSGAVDKKLGDTFVIQGAALSAGNYSGNNLRTEVDGGGSLQVQMADNLVLDSVTTGDTSVATNGLTIAGGPSVTNSGIDAGNQRVVNVAEGAINFGSLDAVNGSQLATTNQQLDQNTSQLNDFTTNISNGSIGPVQRTGTDQLSLIAAGGDAWAPGVVQTLNNVASGSISMSSTDAINGSQLYTLANATTNALGGGSAVNPDGSISSPVYNLDGTSLNNVGDALVNLDGRVIHNTSDIFTLQQDALQWNGMLGAYDASHGSGDAQKISNVAAGEVSELSTDAINGSQLHATNQQVQRNTTDISNVTTNINNISNGSLGPVQRTGTDQLSLIATGGDATSPGAAQVLNNVAAGAVNDTSVDAVNGSQLHATNQQVDATVTHVTQLDGRVTNVEGNVTTLQGDVTNLGDHVENIYNKGTRYFHANSTGTDSSATGADAVAIGMGATASHGGSVALGAGAVANGSSLGHQAYLVGGTATGEVNIGNRRLTGVSAGADDTDGVNVAQLKAITSGAVADAVLYDSSSHDRITLGGTTYNSVTRSGGSKITNVARGEDDSDAVNLSQLNETNTRVTNIDGRVTAIDGTITTINNGGGIKYFHANSTRPDAVASGVDAVAVGPNAQASGSGAVAMGEGASASADGSVALGQGASDNGRGAQSYTGKYSNAANASVGTVSVGNAATGETRTVSNVADGKEATDAVNLRQLDGAVTESKQYTDDSIHNVNSEIANVTTNVSNLDNRVGQVEGDVSNVQNGTDGMFQVNNTSKQPKPRATGADAVAGGAGAQASAANSAAIGTRARASGRNATAVGSDAQAQADNSVALGANSVAERANSVSVGSAGNERQITHVAAGTAPTDAVNVKQLQQSMGDISNQFYDYTDARYNALRHDLKKQDDILSSGIAGAMAMATLPQPYSAGASMAAAGIGNYRGQSALAIGVSKISDNGKWVTKLQGSTTSQGDTGVAVGIGYQW</sequence>
<dbReference type="GO" id="GO:0009279">
    <property type="term" value="C:cell outer membrane"/>
    <property type="evidence" value="ECO:0007669"/>
    <property type="project" value="UniProtKB-SubCell"/>
</dbReference>
<feature type="domain" description="Trimeric autotransporter adhesin YadA-like stalk" evidence="14">
    <location>
        <begin position="242"/>
        <end position="266"/>
    </location>
</feature>
<dbReference type="InterPro" id="IPR005594">
    <property type="entry name" value="YadA_C"/>
</dbReference>
<gene>
    <name evidence="16" type="ORF">DM813_12790</name>
</gene>
<dbReference type="Gene3D" id="2.60.40.4050">
    <property type="match status" value="1"/>
</dbReference>
<dbReference type="GO" id="GO:0009986">
    <property type="term" value="C:cell surface"/>
    <property type="evidence" value="ECO:0007669"/>
    <property type="project" value="UniProtKB-SubCell"/>
</dbReference>
<feature type="domain" description="Trimeric autotransporter adhesin YadA-like head" evidence="13">
    <location>
        <begin position="1070"/>
        <end position="1096"/>
    </location>
</feature>